<evidence type="ECO:0000256" key="4">
    <source>
        <dbReference type="ARBA" id="ARBA00037742"/>
    </source>
</evidence>
<dbReference type="AlphaFoldDB" id="A0A371DFW6"/>
<dbReference type="OrthoDB" id="6372431at2759"/>
<dbReference type="GO" id="GO:0000139">
    <property type="term" value="C:Golgi membrane"/>
    <property type="evidence" value="ECO:0007669"/>
    <property type="project" value="UniProtKB-SubCell"/>
</dbReference>
<dbReference type="GO" id="GO:0009134">
    <property type="term" value="P:nucleoside diphosphate catabolic process"/>
    <property type="evidence" value="ECO:0007669"/>
    <property type="project" value="TreeGrafter"/>
</dbReference>
<feature type="region of interest" description="Disordered" evidence="7">
    <location>
        <begin position="1"/>
        <end position="28"/>
    </location>
</feature>
<evidence type="ECO:0000256" key="6">
    <source>
        <dbReference type="PIRSR" id="PIRSR600407-2"/>
    </source>
</evidence>
<dbReference type="EMBL" id="KZ857394">
    <property type="protein sequence ID" value="RDX51417.1"/>
    <property type="molecule type" value="Genomic_DNA"/>
</dbReference>
<evidence type="ECO:0000256" key="7">
    <source>
        <dbReference type="SAM" id="MobiDB-lite"/>
    </source>
</evidence>
<feature type="compositionally biased region" description="Polar residues" evidence="7">
    <location>
        <begin position="1"/>
        <end position="10"/>
    </location>
</feature>
<gene>
    <name evidence="8" type="ORF">OH76DRAFT_1401272</name>
</gene>
<comment type="function">
    <text evidence="4">After transfer of sugars to endogenous macromolecular acceptors, the enzyme converts nucleoside diphosphates to nucleoside monophosphates which in turn exit the Golgi lumen in a coupled antiporter reaction, allowing entry of additional nucleotide sugar from the cytosol.</text>
</comment>
<accession>A0A371DFW6</accession>
<name>A0A371DFW6_9APHY</name>
<sequence length="561" mass="61973">MSLPLSSNYKQLEDGMGPSKEFPEGTIPPKRRIPWKRLGAVVLIGVVYFFGPRKEDLGDCVSSIIWPDVPSESYEVAPAAEFIPKPTTTTIPTAMPSQDDDASPPARPTDPASDGDLTKTHYCTEPYKAGVPLVQFALMIDMGVAGSRIHIYKFNNCGPSPAFEYEVFKRYGRGAWLFGDSPPAAAQSLDVLLDEAVRVVPESLRGCTPVQVKASAALKLQGATKSSDILAAVRHRLEEKYPFSLQGENAVEIMEWREQGVYAWLTANYLLSTLSADPPAQKSPPYAVLSLAGATAQIVYEPTFDVAKPDAKLEEGEHKYELMYDGQRRVLYEHSHRGYGLVTARQSTHWIVDSMSNHSEDAVVPNPCLAKGTNKTVDIFEEQLTGRRKGRSVTMVGGDVSSWESCNQVVELVLNKDAFCEVEPCSFNGVYQPSLLETFPHGKILLLSYYDDRLSPFLTTTANPLKAPLHVSAFADLAKIVCQGPTAWKEQWGSDKALMQELEQRPEWCLDLTYMHALLLGYGLEGNREIQLRTQFRGVELGWFLGATVATIAGVELKCRV</sequence>
<comment type="subcellular location">
    <subcellularLocation>
        <location evidence="1">Golgi apparatus membrane</location>
        <topology evidence="1">Single-pass type II membrane protein</topology>
    </subcellularLocation>
</comment>
<evidence type="ECO:0000313" key="9">
    <source>
        <dbReference type="Proteomes" id="UP000256964"/>
    </source>
</evidence>
<dbReference type="GO" id="GO:0004382">
    <property type="term" value="F:GDP phosphatase activity"/>
    <property type="evidence" value="ECO:0007669"/>
    <property type="project" value="UniProtKB-EC"/>
</dbReference>
<dbReference type="Gene3D" id="3.30.420.40">
    <property type="match status" value="1"/>
</dbReference>
<evidence type="ECO:0000256" key="3">
    <source>
        <dbReference type="ARBA" id="ARBA00022801"/>
    </source>
</evidence>
<evidence type="ECO:0000256" key="2">
    <source>
        <dbReference type="ARBA" id="ARBA00009283"/>
    </source>
</evidence>
<dbReference type="EC" id="3.6.1.42" evidence="5"/>
<evidence type="ECO:0000256" key="1">
    <source>
        <dbReference type="ARBA" id="ARBA00004323"/>
    </source>
</evidence>
<reference evidence="8 9" key="1">
    <citation type="journal article" date="2018" name="Biotechnol. Biofuels">
        <title>Integrative visual omics of the white-rot fungus Polyporus brumalis exposes the biotechnological potential of its oxidative enzymes for delignifying raw plant biomass.</title>
        <authorList>
            <person name="Miyauchi S."/>
            <person name="Rancon A."/>
            <person name="Drula E."/>
            <person name="Hage H."/>
            <person name="Chaduli D."/>
            <person name="Favel A."/>
            <person name="Grisel S."/>
            <person name="Henrissat B."/>
            <person name="Herpoel-Gimbert I."/>
            <person name="Ruiz-Duenas F.J."/>
            <person name="Chevret D."/>
            <person name="Hainaut M."/>
            <person name="Lin J."/>
            <person name="Wang M."/>
            <person name="Pangilinan J."/>
            <person name="Lipzen A."/>
            <person name="Lesage-Meessen L."/>
            <person name="Navarro D."/>
            <person name="Riley R."/>
            <person name="Grigoriev I.V."/>
            <person name="Zhou S."/>
            <person name="Raouche S."/>
            <person name="Rosso M.N."/>
        </authorList>
    </citation>
    <scope>NUCLEOTIDE SEQUENCE [LARGE SCALE GENOMIC DNA]</scope>
    <source>
        <strain evidence="8 9">BRFM 1820</strain>
    </source>
</reference>
<dbReference type="PANTHER" id="PTHR11782:SF83">
    <property type="entry name" value="GUANOSINE-DIPHOSPHATASE"/>
    <property type="match status" value="1"/>
</dbReference>
<dbReference type="Pfam" id="PF01150">
    <property type="entry name" value="GDA1_CD39"/>
    <property type="match status" value="1"/>
</dbReference>
<evidence type="ECO:0000256" key="5">
    <source>
        <dbReference type="ARBA" id="ARBA00038903"/>
    </source>
</evidence>
<dbReference type="GO" id="GO:0005524">
    <property type="term" value="F:ATP binding"/>
    <property type="evidence" value="ECO:0007669"/>
    <property type="project" value="UniProtKB-KW"/>
</dbReference>
<dbReference type="InterPro" id="IPR000407">
    <property type="entry name" value="GDA1_CD39_NTPase"/>
</dbReference>
<feature type="binding site" evidence="6">
    <location>
        <begin position="293"/>
        <end position="297"/>
    </location>
    <ligand>
        <name>ATP</name>
        <dbReference type="ChEBI" id="CHEBI:30616"/>
    </ligand>
</feature>
<dbReference type="GO" id="GO:0017111">
    <property type="term" value="F:ribonucleoside triphosphate phosphatase activity"/>
    <property type="evidence" value="ECO:0007669"/>
    <property type="project" value="TreeGrafter"/>
</dbReference>
<dbReference type="Gene3D" id="3.30.420.150">
    <property type="entry name" value="Exopolyphosphatase. Domain 2"/>
    <property type="match status" value="1"/>
</dbReference>
<keyword evidence="3" id="KW-0378">Hydrolase</keyword>
<organism evidence="8 9">
    <name type="scientific">Lentinus brumalis</name>
    <dbReference type="NCBI Taxonomy" id="2498619"/>
    <lineage>
        <taxon>Eukaryota</taxon>
        <taxon>Fungi</taxon>
        <taxon>Dikarya</taxon>
        <taxon>Basidiomycota</taxon>
        <taxon>Agaricomycotina</taxon>
        <taxon>Agaricomycetes</taxon>
        <taxon>Polyporales</taxon>
        <taxon>Polyporaceae</taxon>
        <taxon>Lentinus</taxon>
    </lineage>
</organism>
<keyword evidence="9" id="KW-1185">Reference proteome</keyword>
<keyword evidence="6" id="KW-0067">ATP-binding</keyword>
<feature type="region of interest" description="Disordered" evidence="7">
    <location>
        <begin position="85"/>
        <end position="119"/>
    </location>
</feature>
<evidence type="ECO:0000313" key="8">
    <source>
        <dbReference type="EMBL" id="RDX51417.1"/>
    </source>
</evidence>
<comment type="similarity">
    <text evidence="2">Belongs to the GDA1/CD39 NTPase family.</text>
</comment>
<dbReference type="STRING" id="139420.A0A371DFW6"/>
<keyword evidence="6" id="KW-0547">Nucleotide-binding</keyword>
<dbReference type="GO" id="GO:0006487">
    <property type="term" value="P:protein N-linked glycosylation"/>
    <property type="evidence" value="ECO:0007669"/>
    <property type="project" value="TreeGrafter"/>
</dbReference>
<protein>
    <recommendedName>
        <fullName evidence="5">guanosine-diphosphatase</fullName>
        <ecNumber evidence="5">3.6.1.42</ecNumber>
    </recommendedName>
</protein>
<proteinExistence type="inferred from homology"/>
<dbReference type="PANTHER" id="PTHR11782">
    <property type="entry name" value="ADENOSINE/GUANOSINE DIPHOSPHATASE"/>
    <property type="match status" value="1"/>
</dbReference>
<dbReference type="GO" id="GO:0045134">
    <property type="term" value="F:UDP phosphatase activity"/>
    <property type="evidence" value="ECO:0007669"/>
    <property type="project" value="TreeGrafter"/>
</dbReference>
<dbReference type="Proteomes" id="UP000256964">
    <property type="component" value="Unassembled WGS sequence"/>
</dbReference>